<comment type="function">
    <text evidence="10">Component of the U1 snRNP, which is essential for recognition of the pre-mRNA 5' splice-site and the subsequent assembly of the spliceosome. U1-C is directly involved in initial 5' splice-site recognition for both constitutive and regulated alternative splicing. The interaction with the 5' splice-site seems to precede base-pairing between the pre-mRNA and the U1 snRNA.</text>
</comment>
<dbReference type="InterPro" id="IPR017340">
    <property type="entry name" value="U1_snRNP-C"/>
</dbReference>
<dbReference type="SMART" id="SM00451">
    <property type="entry name" value="ZnF_U1"/>
    <property type="match status" value="1"/>
</dbReference>
<keyword evidence="6 9" id="KW-0539">Nucleus</keyword>
<keyword evidence="2 9" id="KW-0479">Metal-binding</keyword>
<dbReference type="SUPFAM" id="SSF57667">
    <property type="entry name" value="beta-beta-alpha zinc fingers"/>
    <property type="match status" value="1"/>
</dbReference>
<dbReference type="KEGG" id="aqu:100634011"/>
<evidence type="ECO:0000256" key="10">
    <source>
        <dbReference type="PIRNR" id="PIRNR037969"/>
    </source>
</evidence>
<dbReference type="STRING" id="400682.A0A1X7VFJ4"/>
<keyword evidence="3 9" id="KW-0863">Zinc-finger</keyword>
<feature type="region of interest" description="Disordered" evidence="11">
    <location>
        <begin position="81"/>
        <end position="138"/>
    </location>
</feature>
<comment type="similarity">
    <text evidence="9 10">Belongs to the U1 small nuclear ribonucleoprotein C family.</text>
</comment>
<dbReference type="InParanoid" id="A0A1X7VFJ4"/>
<dbReference type="InterPro" id="IPR013085">
    <property type="entry name" value="U1-CZ_Znf_C2H2"/>
</dbReference>
<dbReference type="PANTHER" id="PTHR31148:SF1">
    <property type="entry name" value="U1 SMALL NUCLEAR RIBONUCLEOPROTEIN C"/>
    <property type="match status" value="1"/>
</dbReference>
<dbReference type="GO" id="GO:0000395">
    <property type="term" value="P:mRNA 5'-splice site recognition"/>
    <property type="evidence" value="ECO:0007669"/>
    <property type="project" value="UniProtKB-UniRule"/>
</dbReference>
<dbReference type="GO" id="GO:0005685">
    <property type="term" value="C:U1 snRNP"/>
    <property type="evidence" value="ECO:0007669"/>
    <property type="project" value="UniProtKB-UniRule"/>
</dbReference>
<dbReference type="InterPro" id="IPR003604">
    <property type="entry name" value="Matrin/U1-like-C_Znf_C2H2"/>
</dbReference>
<dbReference type="InterPro" id="IPR036236">
    <property type="entry name" value="Znf_C2H2_sf"/>
</dbReference>
<evidence type="ECO:0000256" key="6">
    <source>
        <dbReference type="ARBA" id="ARBA00023242"/>
    </source>
</evidence>
<reference evidence="13" key="2">
    <citation type="submission" date="2017-05" db="UniProtKB">
        <authorList>
            <consortium name="EnsemblMetazoa"/>
        </authorList>
    </citation>
    <scope>IDENTIFICATION</scope>
</reference>
<comment type="subunit">
    <text evidence="9">U1 snRNP is composed of the 7 core Sm proteins B/B', D1, D2, D3, E, F and G that assemble in a heptameric protein ring on the Sm site of the small nuclear RNA to form the core snRNP, and at least 3 U1 snRNP-specific proteins U1-70K, U1-A and U1-C. U1-C interacts with U1 snRNA and the 5' splice-site region of the pre-mRNA.</text>
</comment>
<evidence type="ECO:0000256" key="3">
    <source>
        <dbReference type="ARBA" id="ARBA00022771"/>
    </source>
</evidence>
<dbReference type="EnsemblMetazoa" id="Aqu2.1.38514_001">
    <property type="protein sequence ID" value="Aqu2.1.38514_001"/>
    <property type="gene ID" value="Aqu2.1.38514"/>
</dbReference>
<dbReference type="GO" id="GO:0000243">
    <property type="term" value="C:commitment complex"/>
    <property type="evidence" value="ECO:0007669"/>
    <property type="project" value="UniProtKB-UniRule"/>
</dbReference>
<evidence type="ECO:0000256" key="11">
    <source>
        <dbReference type="SAM" id="MobiDB-lite"/>
    </source>
</evidence>
<evidence type="ECO:0000256" key="5">
    <source>
        <dbReference type="ARBA" id="ARBA00022884"/>
    </source>
</evidence>
<dbReference type="AlphaFoldDB" id="A0A1X7VFJ4"/>
<comment type="function">
    <text evidence="9">Component of the spliceosomal U1 snRNP, which is essential for recognition of the pre-mRNA 5' splice-site and the subsequent assembly of the spliceosome. U1-C is directly involved in initial 5' splice-site recognition for both constitutive and regulated alternative splicing. The interaction with the 5' splice-site seems to precede base-pairing between the pre-mRNA and the U1 snRNA. Stimulates commitment or early (E) complex formation by stabilizing the base pairing of the 5' end of the U1 snRNA and the 5' splice-site region.</text>
</comment>
<accession>A0A1X7VFJ4</accession>
<dbReference type="PIRSF" id="PIRSF037969">
    <property type="entry name" value="U1_snRNP-C"/>
    <property type="match status" value="1"/>
</dbReference>
<evidence type="ECO:0000259" key="12">
    <source>
        <dbReference type="PROSITE" id="PS50171"/>
    </source>
</evidence>
<dbReference type="GO" id="GO:0071004">
    <property type="term" value="C:U2-type prespliceosome"/>
    <property type="evidence" value="ECO:0007669"/>
    <property type="project" value="UniProtKB-UniRule"/>
</dbReference>
<evidence type="ECO:0000313" key="14">
    <source>
        <dbReference type="Proteomes" id="UP000007879"/>
    </source>
</evidence>
<evidence type="ECO:0000256" key="2">
    <source>
        <dbReference type="ARBA" id="ARBA00022723"/>
    </source>
</evidence>
<reference evidence="14" key="1">
    <citation type="journal article" date="2010" name="Nature">
        <title>The Amphimedon queenslandica genome and the evolution of animal complexity.</title>
        <authorList>
            <person name="Srivastava M."/>
            <person name="Simakov O."/>
            <person name="Chapman J."/>
            <person name="Fahey B."/>
            <person name="Gauthier M.E."/>
            <person name="Mitros T."/>
            <person name="Richards G.S."/>
            <person name="Conaco C."/>
            <person name="Dacre M."/>
            <person name="Hellsten U."/>
            <person name="Larroux C."/>
            <person name="Putnam N.H."/>
            <person name="Stanke M."/>
            <person name="Adamska M."/>
            <person name="Darling A."/>
            <person name="Degnan S.M."/>
            <person name="Oakley T.H."/>
            <person name="Plachetzki D.C."/>
            <person name="Zhai Y."/>
            <person name="Adamski M."/>
            <person name="Calcino A."/>
            <person name="Cummins S.F."/>
            <person name="Goodstein D.M."/>
            <person name="Harris C."/>
            <person name="Jackson D.J."/>
            <person name="Leys S.P."/>
            <person name="Shu S."/>
            <person name="Woodcroft B.J."/>
            <person name="Vervoort M."/>
            <person name="Kosik K.S."/>
            <person name="Manning G."/>
            <person name="Degnan B.M."/>
            <person name="Rokhsar D.S."/>
        </authorList>
    </citation>
    <scope>NUCLEOTIDE SEQUENCE [LARGE SCALE GENOMIC DNA]</scope>
</reference>
<dbReference type="GO" id="GO:0003729">
    <property type="term" value="F:mRNA binding"/>
    <property type="evidence" value="ECO:0007669"/>
    <property type="project" value="UniProtKB-UniRule"/>
</dbReference>
<dbReference type="HAMAP" id="MF_03153">
    <property type="entry name" value="U1_C"/>
    <property type="match status" value="1"/>
</dbReference>
<feature type="domain" description="Matrin-type" evidence="12">
    <location>
        <begin position="4"/>
        <end position="36"/>
    </location>
</feature>
<dbReference type="PROSITE" id="PS50171">
    <property type="entry name" value="ZF_MATRIN"/>
    <property type="match status" value="1"/>
</dbReference>
<evidence type="ECO:0000313" key="13">
    <source>
        <dbReference type="EnsemblMetazoa" id="Aqu2.1.38514_001"/>
    </source>
</evidence>
<dbReference type="GO" id="GO:0030619">
    <property type="term" value="F:U1 snRNA binding"/>
    <property type="evidence" value="ECO:0007669"/>
    <property type="project" value="UniProtKB-UniRule"/>
</dbReference>
<comment type="subunit">
    <text evidence="8">Component of the U1 snRNP. The U1 snRNP is composed of the U1 snRNA and the 7 core Sm proteins SNRPB, SNRPD1, SNRPD2, SNRPD3, SNRPE, SNRPF and SNRPG that assemble in a heptameric protein ring on the Sm site of the small nuclear RNA to form the core snRNP, and at least 3 U1 snRNP-specific proteins SNRNP70/U1-70K, SNRPA/U1-A and SNRPC/U1-C. SNRPC/U1-C interacts with U1 snRNA and the 5' splice-site region of the pre-mRNA. Interacts (via N-terminus) with TIA1 (via C-terminus); thereby promoting spliceosomal U1 snRNP recruitment to 5' splice sites.</text>
</comment>
<organism evidence="13">
    <name type="scientific">Amphimedon queenslandica</name>
    <name type="common">Sponge</name>
    <dbReference type="NCBI Taxonomy" id="400682"/>
    <lineage>
        <taxon>Eukaryota</taxon>
        <taxon>Metazoa</taxon>
        <taxon>Porifera</taxon>
        <taxon>Demospongiae</taxon>
        <taxon>Heteroscleromorpha</taxon>
        <taxon>Haplosclerida</taxon>
        <taxon>Niphatidae</taxon>
        <taxon>Amphimedon</taxon>
    </lineage>
</organism>
<proteinExistence type="inferred from homology"/>
<dbReference type="Gene3D" id="3.30.160.60">
    <property type="entry name" value="Classic Zinc Finger"/>
    <property type="match status" value="1"/>
</dbReference>
<dbReference type="GO" id="GO:0008270">
    <property type="term" value="F:zinc ion binding"/>
    <property type="evidence" value="ECO:0007669"/>
    <property type="project" value="UniProtKB-UniRule"/>
</dbReference>
<dbReference type="EnsemblMetazoa" id="XM_003384459.3">
    <property type="protein sequence ID" value="XP_003384507.1"/>
    <property type="gene ID" value="LOC100634011"/>
</dbReference>
<sequence length="138" mass="14896">MGKYYCDYCDTYLTHDSPSVRKTHNSGRRHKENVRLYYVNWLESQAQSFRMSLIRPMGPGLLAPPGMIPVPPGMAPPGIMMPPPIGLPPPPRPGMVPAMPPRLPGPPPPGFPQVPPPGIPPTSVPPSIPPVANVTTPQ</sequence>
<keyword evidence="5 9" id="KW-0694">RNA-binding</keyword>
<keyword evidence="14" id="KW-1185">Reference proteome</keyword>
<evidence type="ECO:0000256" key="7">
    <source>
        <dbReference type="ARBA" id="ARBA00023274"/>
    </source>
</evidence>
<name>A0A1X7VFJ4_AMPQE</name>
<comment type="subcellular location">
    <subcellularLocation>
        <location evidence="1 9 10">Nucleus</location>
    </subcellularLocation>
</comment>
<evidence type="ECO:0000256" key="4">
    <source>
        <dbReference type="ARBA" id="ARBA00022833"/>
    </source>
</evidence>
<dbReference type="FunFam" id="3.30.160.60:FF:000059">
    <property type="entry name" value="U1 small nuclear ribonucleoprotein C"/>
    <property type="match status" value="1"/>
</dbReference>
<dbReference type="InterPro" id="IPR000690">
    <property type="entry name" value="Matrin/U1-C_Znf_C2H2"/>
</dbReference>
<evidence type="ECO:0000256" key="8">
    <source>
        <dbReference type="ARBA" id="ARBA00046357"/>
    </source>
</evidence>
<keyword evidence="7 9" id="KW-0687">Ribonucleoprotein</keyword>
<dbReference type="GO" id="GO:0030627">
    <property type="term" value="F:pre-mRNA 5'-splice site binding"/>
    <property type="evidence" value="ECO:0007669"/>
    <property type="project" value="InterPro"/>
</dbReference>
<protein>
    <recommendedName>
        <fullName evidence="9 10">U1 small nuclear ribonucleoprotein C</fullName>
        <shortName evidence="9 10">U1 snRNP C</shortName>
        <shortName evidence="9 10">U1-C</shortName>
        <shortName evidence="9 10">U1C</shortName>
    </recommendedName>
</protein>
<dbReference type="Pfam" id="PF06220">
    <property type="entry name" value="zf-U1"/>
    <property type="match status" value="1"/>
</dbReference>
<evidence type="ECO:0000256" key="9">
    <source>
        <dbReference type="HAMAP-Rule" id="MF_03153"/>
    </source>
</evidence>
<gene>
    <name evidence="13" type="primary">100634011</name>
</gene>
<dbReference type="eggNOG" id="KOG3454">
    <property type="taxonomic scope" value="Eukaryota"/>
</dbReference>
<dbReference type="PANTHER" id="PTHR31148">
    <property type="entry name" value="U1 SMALL NUCLEAR RIBONUCLEOPROTEIN C"/>
    <property type="match status" value="1"/>
</dbReference>
<dbReference type="Proteomes" id="UP000007879">
    <property type="component" value="Unassembled WGS sequence"/>
</dbReference>
<dbReference type="OMA" id="GWKFREN"/>
<evidence type="ECO:0000256" key="1">
    <source>
        <dbReference type="ARBA" id="ARBA00004123"/>
    </source>
</evidence>
<feature type="compositionally biased region" description="Pro residues" evidence="11">
    <location>
        <begin position="81"/>
        <end position="129"/>
    </location>
</feature>
<dbReference type="OrthoDB" id="76567at2759"/>
<keyword evidence="4 9" id="KW-0862">Zinc</keyword>
<dbReference type="GO" id="GO:0000387">
    <property type="term" value="P:spliceosomal snRNP assembly"/>
    <property type="evidence" value="ECO:0007669"/>
    <property type="project" value="UniProtKB-UniRule"/>
</dbReference>